<feature type="region of interest" description="Disordered" evidence="1">
    <location>
        <begin position="1"/>
        <end position="27"/>
    </location>
</feature>
<evidence type="ECO:0008006" key="4">
    <source>
        <dbReference type="Google" id="ProtNLM"/>
    </source>
</evidence>
<evidence type="ECO:0000313" key="2">
    <source>
        <dbReference type="EMBL" id="KAL1522097.1"/>
    </source>
</evidence>
<reference evidence="2 3" key="1">
    <citation type="journal article" date="2024" name="Science">
        <title>Giant polyketide synthase enzymes in the biosynthesis of giant marine polyether toxins.</title>
        <authorList>
            <person name="Fallon T.R."/>
            <person name="Shende V.V."/>
            <person name="Wierzbicki I.H."/>
            <person name="Pendleton A.L."/>
            <person name="Watervoot N.F."/>
            <person name="Auber R.P."/>
            <person name="Gonzalez D.J."/>
            <person name="Wisecaver J.H."/>
            <person name="Moore B.S."/>
        </authorList>
    </citation>
    <scope>NUCLEOTIDE SEQUENCE [LARGE SCALE GENOMIC DNA]</scope>
    <source>
        <strain evidence="2 3">12B1</strain>
    </source>
</reference>
<accession>A0AB34JN20</accession>
<comment type="caution">
    <text evidence="2">The sequence shown here is derived from an EMBL/GenBank/DDBJ whole genome shotgun (WGS) entry which is preliminary data.</text>
</comment>
<feature type="compositionally biased region" description="Basic and acidic residues" evidence="1">
    <location>
        <begin position="185"/>
        <end position="199"/>
    </location>
</feature>
<name>A0AB34JN20_PRYPA</name>
<dbReference type="EMBL" id="JBGBPQ010000007">
    <property type="protein sequence ID" value="KAL1522097.1"/>
    <property type="molecule type" value="Genomic_DNA"/>
</dbReference>
<proteinExistence type="predicted"/>
<organism evidence="2 3">
    <name type="scientific">Prymnesium parvum</name>
    <name type="common">Toxic golden alga</name>
    <dbReference type="NCBI Taxonomy" id="97485"/>
    <lineage>
        <taxon>Eukaryota</taxon>
        <taxon>Haptista</taxon>
        <taxon>Haptophyta</taxon>
        <taxon>Prymnesiophyceae</taxon>
        <taxon>Prymnesiales</taxon>
        <taxon>Prymnesiaceae</taxon>
        <taxon>Prymnesium</taxon>
    </lineage>
</organism>
<sequence>MPPRAVFSPVCSSRSMASARPGSSVGQPLIMKESDVLESEFSRWKVALDNKMKADDLRAEIEQKRSVKEIQAQLKKERQERIQQEVKEQREAARARRQALQDANLEKGVAMKEHATNMREAALREKTAYAEAGYELTRLHGPEQARRTASRYVELARQKASFGQGGKEDRMALAAQRVQQRTARLEEKRQLVEKMKGDEETAPTEAKKYAMGLKKAQADAVRTQEKEWEEAKKSLKSNFLAQAKAHHGKIEATKHKAKHVRQELQTKHQKIAAKERDAAKQHEASLLDGDNSRAAQVKLQHDLLLARKYTAENNAELVKQPLAAAVAKIRKTTSSGASDDEAQASSF</sequence>
<evidence type="ECO:0000313" key="3">
    <source>
        <dbReference type="Proteomes" id="UP001515480"/>
    </source>
</evidence>
<feature type="compositionally biased region" description="Basic and acidic residues" evidence="1">
    <location>
        <begin position="84"/>
        <end position="94"/>
    </location>
</feature>
<keyword evidence="3" id="KW-1185">Reference proteome</keyword>
<feature type="region of interest" description="Disordered" evidence="1">
    <location>
        <begin position="245"/>
        <end position="290"/>
    </location>
</feature>
<feature type="region of interest" description="Disordered" evidence="1">
    <location>
        <begin position="84"/>
        <end position="108"/>
    </location>
</feature>
<feature type="compositionally biased region" description="Basic and acidic residues" evidence="1">
    <location>
        <begin position="248"/>
        <end position="285"/>
    </location>
</feature>
<protein>
    <recommendedName>
        <fullName evidence="4">Trichohyalin-plectin-homology domain-containing protein</fullName>
    </recommendedName>
</protein>
<dbReference type="Proteomes" id="UP001515480">
    <property type="component" value="Unassembled WGS sequence"/>
</dbReference>
<dbReference type="AlphaFoldDB" id="A0AB34JN20"/>
<evidence type="ECO:0000256" key="1">
    <source>
        <dbReference type="SAM" id="MobiDB-lite"/>
    </source>
</evidence>
<gene>
    <name evidence="2" type="ORF">AB1Y20_021740</name>
</gene>
<feature type="region of interest" description="Disordered" evidence="1">
    <location>
        <begin position="185"/>
        <end position="210"/>
    </location>
</feature>